<dbReference type="Proteomes" id="UP001487740">
    <property type="component" value="Unassembled WGS sequence"/>
</dbReference>
<dbReference type="InterPro" id="IPR001356">
    <property type="entry name" value="HD"/>
</dbReference>
<dbReference type="AlphaFoldDB" id="A0AAW0TLV8"/>
<gene>
    <name evidence="10" type="ORF">O3P69_020413</name>
</gene>
<evidence type="ECO:0000256" key="6">
    <source>
        <dbReference type="PROSITE-ProRule" id="PRU00108"/>
    </source>
</evidence>
<evidence type="ECO:0000256" key="4">
    <source>
        <dbReference type="ARBA" id="ARBA00023155"/>
    </source>
</evidence>
<feature type="domain" description="Homeobox" evidence="9">
    <location>
        <begin position="222"/>
        <end position="282"/>
    </location>
</feature>
<evidence type="ECO:0000256" key="3">
    <source>
        <dbReference type="ARBA" id="ARBA00023125"/>
    </source>
</evidence>
<dbReference type="InterPro" id="IPR050877">
    <property type="entry name" value="EMX-VAX-Noto_Homeobox_TFs"/>
</dbReference>
<accession>A0AAW0TLV8</accession>
<evidence type="ECO:0000256" key="8">
    <source>
        <dbReference type="SAM" id="MobiDB-lite"/>
    </source>
</evidence>
<feature type="region of interest" description="Disordered" evidence="8">
    <location>
        <begin position="92"/>
        <end position="166"/>
    </location>
</feature>
<dbReference type="PRINTS" id="PR00024">
    <property type="entry name" value="HOMEOBOX"/>
</dbReference>
<dbReference type="GO" id="GO:0005634">
    <property type="term" value="C:nucleus"/>
    <property type="evidence" value="ECO:0007669"/>
    <property type="project" value="UniProtKB-SubCell"/>
</dbReference>
<dbReference type="PANTHER" id="PTHR24339">
    <property type="entry name" value="HOMEOBOX PROTEIN EMX-RELATED"/>
    <property type="match status" value="1"/>
</dbReference>
<reference evidence="10 11" key="1">
    <citation type="submission" date="2023-03" db="EMBL/GenBank/DDBJ databases">
        <title>High-quality genome of Scylla paramamosain provides insights in environmental adaptation.</title>
        <authorList>
            <person name="Zhang L."/>
        </authorList>
    </citation>
    <scope>NUCLEOTIDE SEQUENCE [LARGE SCALE GENOMIC DNA]</scope>
    <source>
        <strain evidence="10">LZ_2023a</strain>
        <tissue evidence="10">Muscle</tissue>
    </source>
</reference>
<evidence type="ECO:0000313" key="11">
    <source>
        <dbReference type="Proteomes" id="UP001487740"/>
    </source>
</evidence>
<evidence type="ECO:0000256" key="5">
    <source>
        <dbReference type="ARBA" id="ARBA00023242"/>
    </source>
</evidence>
<evidence type="ECO:0000313" key="10">
    <source>
        <dbReference type="EMBL" id="KAK8388411.1"/>
    </source>
</evidence>
<feature type="region of interest" description="Disordered" evidence="8">
    <location>
        <begin position="27"/>
        <end position="58"/>
    </location>
</feature>
<dbReference type="InterPro" id="IPR017970">
    <property type="entry name" value="Homeobox_CS"/>
</dbReference>
<dbReference type="SMART" id="SM00389">
    <property type="entry name" value="HOX"/>
    <property type="match status" value="1"/>
</dbReference>
<dbReference type="EMBL" id="JARAKH010000028">
    <property type="protein sequence ID" value="KAK8388411.1"/>
    <property type="molecule type" value="Genomic_DNA"/>
</dbReference>
<keyword evidence="5 6" id="KW-0539">Nucleus</keyword>
<dbReference type="PANTHER" id="PTHR24339:SF28">
    <property type="entry name" value="E5-RELATED"/>
    <property type="match status" value="1"/>
</dbReference>
<dbReference type="GO" id="GO:0000981">
    <property type="term" value="F:DNA-binding transcription factor activity, RNA polymerase II-specific"/>
    <property type="evidence" value="ECO:0007669"/>
    <property type="project" value="InterPro"/>
</dbReference>
<proteinExistence type="inferred from homology"/>
<feature type="DNA-binding region" description="Homeobox" evidence="6">
    <location>
        <begin position="224"/>
        <end position="283"/>
    </location>
</feature>
<protein>
    <recommendedName>
        <fullName evidence="9">Homeobox domain-containing protein</fullName>
    </recommendedName>
</protein>
<dbReference type="CDD" id="cd00086">
    <property type="entry name" value="homeodomain"/>
    <property type="match status" value="1"/>
</dbReference>
<dbReference type="InterPro" id="IPR009057">
    <property type="entry name" value="Homeodomain-like_sf"/>
</dbReference>
<keyword evidence="11" id="KW-1185">Reference proteome</keyword>
<keyword evidence="4 6" id="KW-0371">Homeobox</keyword>
<comment type="subcellular location">
    <subcellularLocation>
        <location evidence="1 6 7">Nucleus</location>
    </subcellularLocation>
</comment>
<dbReference type="PROSITE" id="PS50071">
    <property type="entry name" value="HOMEOBOX_2"/>
    <property type="match status" value="1"/>
</dbReference>
<name>A0AAW0TLV8_SCYPA</name>
<dbReference type="SUPFAM" id="SSF46689">
    <property type="entry name" value="Homeodomain-like"/>
    <property type="match status" value="1"/>
</dbReference>
<keyword evidence="3 6" id="KW-0238">DNA-binding</keyword>
<dbReference type="Gene3D" id="1.10.10.60">
    <property type="entry name" value="Homeodomain-like"/>
    <property type="match status" value="1"/>
</dbReference>
<feature type="region of interest" description="Disordered" evidence="8">
    <location>
        <begin position="279"/>
        <end position="302"/>
    </location>
</feature>
<dbReference type="GO" id="GO:0000978">
    <property type="term" value="F:RNA polymerase II cis-regulatory region sequence-specific DNA binding"/>
    <property type="evidence" value="ECO:0007669"/>
    <property type="project" value="TreeGrafter"/>
</dbReference>
<dbReference type="PROSITE" id="PS00027">
    <property type="entry name" value="HOMEOBOX_1"/>
    <property type="match status" value="1"/>
</dbReference>
<sequence length="412" mass="45428">MMPQAPTPVVPTRPRLGFSIESLVGCGDEKRASASPPAPGLTKLAESPPHQPPRDLTNIGLPREFFLVREQQLRDQLRDQLLKEQLQRVQQAHQDSNLRTSPFTSPVRTQSPSQCDDDKKAPSPLTSPTSLPPPSLLPGTGMPLPSQLLPLGGHTGHPHLPSHLMPHPLLTQVPQFPGTPMPPVSCPRDYPLYPWLLSRQGRIFPPGFPGGHDFPTFLLPFRKPKRIRTAFSPSQLLKLEQAFEKNQYVVGAERKQLAQSLNLSETQVKVWFQNRRTKEKRIQQEDGDNGGDSSTGSGEGGTKEWISARAEIMNASPEPSQGSLASLTPAPAAGGEQCPGRRVYIVFAEVNGVMVTSEVYRTRPEWLRLTDLAPLVTGGRLKIPEPYSLRLELLTSLRQSWRCGILGTPPPM</sequence>
<organism evidence="10 11">
    <name type="scientific">Scylla paramamosain</name>
    <name type="common">Mud crab</name>
    <dbReference type="NCBI Taxonomy" id="85552"/>
    <lineage>
        <taxon>Eukaryota</taxon>
        <taxon>Metazoa</taxon>
        <taxon>Ecdysozoa</taxon>
        <taxon>Arthropoda</taxon>
        <taxon>Crustacea</taxon>
        <taxon>Multicrustacea</taxon>
        <taxon>Malacostraca</taxon>
        <taxon>Eumalacostraca</taxon>
        <taxon>Eucarida</taxon>
        <taxon>Decapoda</taxon>
        <taxon>Pleocyemata</taxon>
        <taxon>Brachyura</taxon>
        <taxon>Eubrachyura</taxon>
        <taxon>Portunoidea</taxon>
        <taxon>Portunidae</taxon>
        <taxon>Portuninae</taxon>
        <taxon>Scylla</taxon>
    </lineage>
</organism>
<feature type="compositionally biased region" description="Low complexity" evidence="8">
    <location>
        <begin position="137"/>
        <end position="146"/>
    </location>
</feature>
<comment type="caution">
    <text evidence="10">The sequence shown here is derived from an EMBL/GenBank/DDBJ whole genome shotgun (WGS) entry which is preliminary data.</text>
</comment>
<dbReference type="GO" id="GO:0030182">
    <property type="term" value="P:neuron differentiation"/>
    <property type="evidence" value="ECO:0007669"/>
    <property type="project" value="TreeGrafter"/>
</dbReference>
<dbReference type="Pfam" id="PF00046">
    <property type="entry name" value="Homeodomain"/>
    <property type="match status" value="1"/>
</dbReference>
<evidence type="ECO:0000259" key="9">
    <source>
        <dbReference type="PROSITE" id="PS50071"/>
    </source>
</evidence>
<evidence type="ECO:0000256" key="7">
    <source>
        <dbReference type="RuleBase" id="RU000682"/>
    </source>
</evidence>
<dbReference type="GO" id="GO:0007420">
    <property type="term" value="P:brain development"/>
    <property type="evidence" value="ECO:0007669"/>
    <property type="project" value="TreeGrafter"/>
</dbReference>
<dbReference type="InterPro" id="IPR020479">
    <property type="entry name" value="HD_metazoa"/>
</dbReference>
<evidence type="ECO:0000256" key="1">
    <source>
        <dbReference type="ARBA" id="ARBA00004123"/>
    </source>
</evidence>
<dbReference type="FunFam" id="1.10.10.60:FF:000081">
    <property type="entry name" value="Empty spiracles homeobox 2"/>
    <property type="match status" value="1"/>
</dbReference>
<comment type="similarity">
    <text evidence="2">Belongs to the EMX homeobox family.</text>
</comment>
<evidence type="ECO:0000256" key="2">
    <source>
        <dbReference type="ARBA" id="ARBA00007397"/>
    </source>
</evidence>
<feature type="compositionally biased region" description="Polar residues" evidence="8">
    <location>
        <begin position="92"/>
        <end position="114"/>
    </location>
</feature>